<evidence type="ECO:0000256" key="14">
    <source>
        <dbReference type="SAM" id="MobiDB-lite"/>
    </source>
</evidence>
<evidence type="ECO:0000313" key="16">
    <source>
        <dbReference type="EMBL" id="KAK2181545.1"/>
    </source>
</evidence>
<dbReference type="GO" id="GO:0006790">
    <property type="term" value="P:sulfur compound metabolic process"/>
    <property type="evidence" value="ECO:0007669"/>
    <property type="project" value="TreeGrafter"/>
</dbReference>
<evidence type="ECO:0000256" key="2">
    <source>
        <dbReference type="ARBA" id="ARBA00001970"/>
    </source>
</evidence>
<dbReference type="GO" id="GO:0008482">
    <property type="term" value="F:sulfite oxidase activity"/>
    <property type="evidence" value="ECO:0007669"/>
    <property type="project" value="UniProtKB-EC"/>
</dbReference>
<evidence type="ECO:0000256" key="7">
    <source>
        <dbReference type="ARBA" id="ARBA00012505"/>
    </source>
</evidence>
<name>A0AAD9L2V0_RIDPI</name>
<dbReference type="Gene3D" id="3.90.420.10">
    <property type="entry name" value="Oxidoreductase, molybdopterin-binding domain"/>
    <property type="match status" value="1"/>
</dbReference>
<protein>
    <recommendedName>
        <fullName evidence="7">sulfite oxidase</fullName>
        <ecNumber evidence="7">1.8.3.1</ecNumber>
    </recommendedName>
</protein>
<evidence type="ECO:0000259" key="15">
    <source>
        <dbReference type="PROSITE" id="PS50255"/>
    </source>
</evidence>
<dbReference type="Proteomes" id="UP001209878">
    <property type="component" value="Unassembled WGS sequence"/>
</dbReference>
<evidence type="ECO:0000256" key="12">
    <source>
        <dbReference type="ARBA" id="ARBA00023004"/>
    </source>
</evidence>
<keyword evidence="10" id="KW-0479">Metal-binding</keyword>
<dbReference type="InterPro" id="IPR008335">
    <property type="entry name" value="Mopterin_OxRdtase_euk"/>
</dbReference>
<dbReference type="FunFam" id="3.10.120.10:FF:000007">
    <property type="entry name" value="Sulfite oxidase, mitochondrial"/>
    <property type="match status" value="1"/>
</dbReference>
<dbReference type="PRINTS" id="PR00407">
    <property type="entry name" value="EUMOPTERIN"/>
</dbReference>
<comment type="caution">
    <text evidence="16">The sequence shown here is derived from an EMBL/GenBank/DDBJ whole genome shotgun (WGS) entry which is preliminary data.</text>
</comment>
<dbReference type="SMART" id="SM01117">
    <property type="entry name" value="Cyt-b5"/>
    <property type="match status" value="1"/>
</dbReference>
<dbReference type="InterPro" id="IPR036400">
    <property type="entry name" value="Cyt_B5-like_heme/steroid_sf"/>
</dbReference>
<dbReference type="InterPro" id="IPR001199">
    <property type="entry name" value="Cyt_B5-like_heme/steroid-bd"/>
</dbReference>
<comment type="cofactor">
    <cofactor evidence="2">
        <name>heme b</name>
        <dbReference type="ChEBI" id="CHEBI:60344"/>
    </cofactor>
</comment>
<dbReference type="GO" id="GO:0020037">
    <property type="term" value="F:heme binding"/>
    <property type="evidence" value="ECO:0007669"/>
    <property type="project" value="TreeGrafter"/>
</dbReference>
<dbReference type="SUPFAM" id="SSF81296">
    <property type="entry name" value="E set domains"/>
    <property type="match status" value="1"/>
</dbReference>
<dbReference type="SUPFAM" id="SSF55856">
    <property type="entry name" value="Cytochrome b5-like heme/steroid binding domain"/>
    <property type="match status" value="1"/>
</dbReference>
<gene>
    <name evidence="16" type="ORF">NP493_393g01021</name>
</gene>
<evidence type="ECO:0000256" key="4">
    <source>
        <dbReference type="ARBA" id="ARBA00004678"/>
    </source>
</evidence>
<comment type="subcellular location">
    <subcellularLocation>
        <location evidence="3">Mitochondrion intermembrane space</location>
    </subcellularLocation>
</comment>
<comment type="subunit">
    <text evidence="6">Homodimer.</text>
</comment>
<dbReference type="PANTHER" id="PTHR19372:SF7">
    <property type="entry name" value="SULFITE OXIDASE, MITOCHONDRIAL"/>
    <property type="match status" value="1"/>
</dbReference>
<dbReference type="SUPFAM" id="SSF56524">
    <property type="entry name" value="Oxidoreductase molybdopterin-binding domain"/>
    <property type="match status" value="1"/>
</dbReference>
<comment type="pathway">
    <text evidence="4">Sulfur metabolism.</text>
</comment>
<evidence type="ECO:0000256" key="5">
    <source>
        <dbReference type="ARBA" id="ARBA00004971"/>
    </source>
</evidence>
<dbReference type="InterPro" id="IPR022407">
    <property type="entry name" value="OxRdtase_Mopterin_BS"/>
</dbReference>
<dbReference type="Pfam" id="PF00174">
    <property type="entry name" value="Oxidored_molyb"/>
    <property type="match status" value="1"/>
</dbReference>
<dbReference type="Gene3D" id="3.10.120.10">
    <property type="entry name" value="Cytochrome b5-like heme/steroid binding domain"/>
    <property type="match status" value="1"/>
</dbReference>
<evidence type="ECO:0000256" key="1">
    <source>
        <dbReference type="ARBA" id="ARBA00001924"/>
    </source>
</evidence>
<evidence type="ECO:0000256" key="6">
    <source>
        <dbReference type="ARBA" id="ARBA00011738"/>
    </source>
</evidence>
<dbReference type="InterPro" id="IPR036374">
    <property type="entry name" value="OxRdtase_Mopterin-bd_sf"/>
</dbReference>
<dbReference type="InterPro" id="IPR014756">
    <property type="entry name" value="Ig_E-set"/>
</dbReference>
<dbReference type="PROSITE" id="PS50255">
    <property type="entry name" value="CYTOCHROME_B5_2"/>
    <property type="match status" value="1"/>
</dbReference>
<keyword evidence="13" id="KW-0496">Mitochondrion</keyword>
<keyword evidence="12" id="KW-0408">Iron</keyword>
<dbReference type="Pfam" id="PF03404">
    <property type="entry name" value="Mo-co_dimer"/>
    <property type="match status" value="1"/>
</dbReference>
<evidence type="ECO:0000256" key="11">
    <source>
        <dbReference type="ARBA" id="ARBA00023002"/>
    </source>
</evidence>
<dbReference type="Gene3D" id="2.60.40.650">
    <property type="match status" value="1"/>
</dbReference>
<evidence type="ECO:0000256" key="3">
    <source>
        <dbReference type="ARBA" id="ARBA00004569"/>
    </source>
</evidence>
<organism evidence="16 17">
    <name type="scientific">Ridgeia piscesae</name>
    <name type="common">Tubeworm</name>
    <dbReference type="NCBI Taxonomy" id="27915"/>
    <lineage>
        <taxon>Eukaryota</taxon>
        <taxon>Metazoa</taxon>
        <taxon>Spiralia</taxon>
        <taxon>Lophotrochozoa</taxon>
        <taxon>Annelida</taxon>
        <taxon>Polychaeta</taxon>
        <taxon>Sedentaria</taxon>
        <taxon>Canalipalpata</taxon>
        <taxon>Sabellida</taxon>
        <taxon>Siboglinidae</taxon>
        <taxon>Ridgeia</taxon>
    </lineage>
</organism>
<keyword evidence="9" id="KW-0349">Heme</keyword>
<dbReference type="GO" id="GO:0005758">
    <property type="term" value="C:mitochondrial intermembrane space"/>
    <property type="evidence" value="ECO:0007669"/>
    <property type="project" value="UniProtKB-SubCell"/>
</dbReference>
<accession>A0AAD9L2V0</accession>
<dbReference type="GO" id="GO:0043546">
    <property type="term" value="F:molybdopterin cofactor binding"/>
    <property type="evidence" value="ECO:0007669"/>
    <property type="project" value="InterPro"/>
</dbReference>
<dbReference type="AlphaFoldDB" id="A0AAD9L2V0"/>
<feature type="region of interest" description="Disordered" evidence="14">
    <location>
        <begin position="101"/>
        <end position="121"/>
    </location>
</feature>
<evidence type="ECO:0000256" key="10">
    <source>
        <dbReference type="ARBA" id="ARBA00022723"/>
    </source>
</evidence>
<dbReference type="InterPro" id="IPR000572">
    <property type="entry name" value="OxRdtase_Mopterin-bd_dom"/>
</dbReference>
<dbReference type="EC" id="1.8.3.1" evidence="7"/>
<sequence>MLRVTGTRLMVTRLSTVASVARTLQWQRVSVNVWTTRSECCVTRQWTRCYATAIRQQRRGSCGSRRPDLGLRSRWRSALAVGTAFGIFAYFALRRSHRAAESPDGATAGSRRDDLPDIRRKDIERHKDASTGVWMTYRDGVYDVTDFVAEHPGNKKILLAAGGAVDGFWDFYAIHHTPHVYRQLEELRIGNLHPEDAAQTPASNGSSSKAFSHEPRRAPVLQVHSARPFNAEPPSELLVDDFITPTTLFFVRNHLPVPAMVDSVTVDGVGVHRPVNMSVSEMKTRFEVITVTTAMQCAGNRRREMDDFRSVKGLQWGSAAIGNAEWTGVRLSDVLAYAGVREGDIEHVIFQGGDSDAEGTPYEASIPAAIALDPHRDVLLAFEMNGEPLAEDHGAPCRVIVPGFIGARQVKWLRRITASRAVSESHWQRADYKIVPDSFNWAHDDISEVMPIYEYPVQSAICEPANGSSLDADEDTVVVRGYSWSGGGRGILGVDVSVDEGVTWRAARLTQTPQGVGRQWAWTLFDVEAAIPSDRRGGRLDVMCRAVDTAHNSQPGDIAAIWNQRGLLHNACHRVTVHVPESH</sequence>
<evidence type="ECO:0000256" key="13">
    <source>
        <dbReference type="ARBA" id="ARBA00023128"/>
    </source>
</evidence>
<proteinExistence type="predicted"/>
<dbReference type="PANTHER" id="PTHR19372">
    <property type="entry name" value="SULFITE REDUCTASE"/>
    <property type="match status" value="1"/>
</dbReference>
<keyword evidence="8" id="KW-0500">Molybdenum</keyword>
<dbReference type="PROSITE" id="PS00559">
    <property type="entry name" value="MOLYBDOPTERIN_EUK"/>
    <property type="match status" value="1"/>
</dbReference>
<feature type="compositionally biased region" description="Basic and acidic residues" evidence="14">
    <location>
        <begin position="110"/>
        <end position="121"/>
    </location>
</feature>
<comment type="cofactor">
    <cofactor evidence="1">
        <name>Mo-molybdopterin</name>
        <dbReference type="ChEBI" id="CHEBI:71302"/>
    </cofactor>
</comment>
<evidence type="ECO:0000256" key="9">
    <source>
        <dbReference type="ARBA" id="ARBA00022617"/>
    </source>
</evidence>
<dbReference type="EMBL" id="JAODUO010000392">
    <property type="protein sequence ID" value="KAK2181545.1"/>
    <property type="molecule type" value="Genomic_DNA"/>
</dbReference>
<comment type="pathway">
    <text evidence="5">Energy metabolism; sulfur metabolism.</text>
</comment>
<keyword evidence="17" id="KW-1185">Reference proteome</keyword>
<dbReference type="FunFam" id="3.90.420.10:FF:000002">
    <property type="entry name" value="sulfite oxidase, mitochondrial"/>
    <property type="match status" value="1"/>
</dbReference>
<feature type="domain" description="Cytochrome b5 heme-binding" evidence="15">
    <location>
        <begin position="115"/>
        <end position="193"/>
    </location>
</feature>
<dbReference type="InterPro" id="IPR005066">
    <property type="entry name" value="MoCF_OxRdtse_dimer"/>
</dbReference>
<keyword evidence="11" id="KW-0560">Oxidoreductase</keyword>
<dbReference type="GO" id="GO:0030151">
    <property type="term" value="F:molybdenum ion binding"/>
    <property type="evidence" value="ECO:0007669"/>
    <property type="project" value="InterPro"/>
</dbReference>
<evidence type="ECO:0000313" key="17">
    <source>
        <dbReference type="Proteomes" id="UP001209878"/>
    </source>
</evidence>
<dbReference type="Pfam" id="PF00173">
    <property type="entry name" value="Cyt-b5"/>
    <property type="match status" value="1"/>
</dbReference>
<reference evidence="16" key="1">
    <citation type="journal article" date="2023" name="Mol. Biol. Evol.">
        <title>Third-Generation Sequencing Reveals the Adaptive Role of the Epigenome in Three Deep-Sea Polychaetes.</title>
        <authorList>
            <person name="Perez M."/>
            <person name="Aroh O."/>
            <person name="Sun Y."/>
            <person name="Lan Y."/>
            <person name="Juniper S.K."/>
            <person name="Young C.R."/>
            <person name="Angers B."/>
            <person name="Qian P.Y."/>
        </authorList>
    </citation>
    <scope>NUCLEOTIDE SEQUENCE</scope>
    <source>
        <strain evidence="16">R07B-5</strain>
    </source>
</reference>
<evidence type="ECO:0000256" key="8">
    <source>
        <dbReference type="ARBA" id="ARBA00022505"/>
    </source>
</evidence>